<comment type="caution">
    <text evidence="8">The sequence shown here is derived from an EMBL/GenBank/DDBJ whole genome shotgun (WGS) entry which is preliminary data.</text>
</comment>
<dbReference type="InterPro" id="IPR007412">
    <property type="entry name" value="FlgM"/>
</dbReference>
<dbReference type="AlphaFoldDB" id="A0A081LEN1"/>
<dbReference type="SUPFAM" id="SSF101498">
    <property type="entry name" value="Anti-sigma factor FlgM"/>
    <property type="match status" value="1"/>
</dbReference>
<dbReference type="GO" id="GO:0044781">
    <property type="term" value="P:bacterial-type flagellum organization"/>
    <property type="evidence" value="ECO:0007669"/>
    <property type="project" value="UniProtKB-KW"/>
</dbReference>
<dbReference type="NCBIfam" id="TIGR03824">
    <property type="entry name" value="FlgM_jcvi"/>
    <property type="match status" value="1"/>
</dbReference>
<name>A0A081LEN1_9BACI</name>
<keyword evidence="8" id="KW-0282">Flagellum</keyword>
<dbReference type="InterPro" id="IPR031316">
    <property type="entry name" value="FlgM_C"/>
</dbReference>
<feature type="domain" description="Anti-sigma-28 factor FlgM C-terminal" evidence="7">
    <location>
        <begin position="32"/>
        <end position="82"/>
    </location>
</feature>
<sequence length="87" mass="10172">MKINRYGTQPVNPYKKTYEKQTLQSNQAKSTDKVEISKKAIEMQKVPNLMKERQDKIDQLKKSIEAGTYQVDTKGIADKMLNFYKQQ</sequence>
<proteinExistence type="inferred from homology"/>
<gene>
    <name evidence="8" type="ORF">BA70_11310</name>
</gene>
<dbReference type="InterPro" id="IPR035890">
    <property type="entry name" value="Anti-sigma-28_factor_FlgM_sf"/>
</dbReference>
<evidence type="ECO:0000256" key="1">
    <source>
        <dbReference type="ARBA" id="ARBA00005322"/>
    </source>
</evidence>
<keyword evidence="8" id="KW-0969">Cilium</keyword>
<organism evidence="8 9">
    <name type="scientific">Bacillus zhangzhouensis</name>
    <dbReference type="NCBI Taxonomy" id="1178540"/>
    <lineage>
        <taxon>Bacteria</taxon>
        <taxon>Bacillati</taxon>
        <taxon>Bacillota</taxon>
        <taxon>Bacilli</taxon>
        <taxon>Bacillales</taxon>
        <taxon>Bacillaceae</taxon>
        <taxon>Bacillus</taxon>
    </lineage>
</organism>
<evidence type="ECO:0000313" key="9">
    <source>
        <dbReference type="Proteomes" id="UP000028091"/>
    </source>
</evidence>
<keyword evidence="5" id="KW-0805">Transcription regulation</keyword>
<dbReference type="OrthoDB" id="2991036at2"/>
<accession>A0A081LEN1</accession>
<dbReference type="Pfam" id="PF04316">
    <property type="entry name" value="FlgM"/>
    <property type="match status" value="1"/>
</dbReference>
<dbReference type="RefSeq" id="WP_034318592.1">
    <property type="nucleotide sequence ID" value="NZ_JARMEA010000001.1"/>
</dbReference>
<evidence type="ECO:0000256" key="2">
    <source>
        <dbReference type="ARBA" id="ARBA00017823"/>
    </source>
</evidence>
<evidence type="ECO:0000313" key="8">
    <source>
        <dbReference type="EMBL" id="KEP27707.1"/>
    </source>
</evidence>
<keyword evidence="9" id="KW-1185">Reference proteome</keyword>
<evidence type="ECO:0000256" key="5">
    <source>
        <dbReference type="ARBA" id="ARBA00023015"/>
    </source>
</evidence>
<keyword evidence="4" id="KW-1005">Bacterial flagellum biogenesis</keyword>
<keyword evidence="8" id="KW-0966">Cell projection</keyword>
<evidence type="ECO:0000256" key="3">
    <source>
        <dbReference type="ARBA" id="ARBA00022491"/>
    </source>
</evidence>
<dbReference type="eggNOG" id="COG2747">
    <property type="taxonomic scope" value="Bacteria"/>
</dbReference>
<evidence type="ECO:0000256" key="4">
    <source>
        <dbReference type="ARBA" id="ARBA00022795"/>
    </source>
</evidence>
<dbReference type="EMBL" id="JOTP01000003">
    <property type="protein sequence ID" value="KEP27707.1"/>
    <property type="molecule type" value="Genomic_DNA"/>
</dbReference>
<reference evidence="8 9" key="1">
    <citation type="submission" date="2012-09" db="EMBL/GenBank/DDBJ databases">
        <title>Genome Sequence of Bacillus sp. DW5-4.</title>
        <authorList>
            <person name="Lai Q."/>
            <person name="Liu Y."/>
            <person name="Shao Z."/>
        </authorList>
    </citation>
    <scope>NUCLEOTIDE SEQUENCE [LARGE SCALE GENOMIC DNA]</scope>
    <source>
        <strain evidence="8 9">DW5-4</strain>
    </source>
</reference>
<comment type="similarity">
    <text evidence="1">Belongs to the FlgM family.</text>
</comment>
<evidence type="ECO:0000259" key="7">
    <source>
        <dbReference type="Pfam" id="PF04316"/>
    </source>
</evidence>
<dbReference type="GO" id="GO:0045892">
    <property type="term" value="P:negative regulation of DNA-templated transcription"/>
    <property type="evidence" value="ECO:0007669"/>
    <property type="project" value="InterPro"/>
</dbReference>
<evidence type="ECO:0000256" key="6">
    <source>
        <dbReference type="ARBA" id="ARBA00023163"/>
    </source>
</evidence>
<dbReference type="Proteomes" id="UP000028091">
    <property type="component" value="Unassembled WGS sequence"/>
</dbReference>
<protein>
    <recommendedName>
        <fullName evidence="2">Negative regulator of flagellin synthesis</fullName>
    </recommendedName>
</protein>
<keyword evidence="6" id="KW-0804">Transcription</keyword>
<keyword evidence="3" id="KW-0678">Repressor</keyword>